<evidence type="ECO:0000313" key="2">
    <source>
        <dbReference type="EMBL" id="GHO52935.1"/>
    </source>
</evidence>
<dbReference type="Proteomes" id="UP000654345">
    <property type="component" value="Unassembled WGS sequence"/>
</dbReference>
<dbReference type="EMBL" id="BNJG01000001">
    <property type="protein sequence ID" value="GHO52935.1"/>
    <property type="molecule type" value="Genomic_DNA"/>
</dbReference>
<proteinExistence type="predicted"/>
<evidence type="ECO:0008006" key="4">
    <source>
        <dbReference type="Google" id="ProtNLM"/>
    </source>
</evidence>
<comment type="caution">
    <text evidence="2">The sequence shown here is derived from an EMBL/GenBank/DDBJ whole genome shotgun (WGS) entry which is preliminary data.</text>
</comment>
<feature type="compositionally biased region" description="Basic and acidic residues" evidence="1">
    <location>
        <begin position="110"/>
        <end position="129"/>
    </location>
</feature>
<organism evidence="2 3">
    <name type="scientific">Ktedonobacter robiniae</name>
    <dbReference type="NCBI Taxonomy" id="2778365"/>
    <lineage>
        <taxon>Bacteria</taxon>
        <taxon>Bacillati</taxon>
        <taxon>Chloroflexota</taxon>
        <taxon>Ktedonobacteria</taxon>
        <taxon>Ktedonobacterales</taxon>
        <taxon>Ktedonobacteraceae</taxon>
        <taxon>Ktedonobacter</taxon>
    </lineage>
</organism>
<name>A0ABQ3UJT8_9CHLR</name>
<accession>A0ABQ3UJT8</accession>
<feature type="region of interest" description="Disordered" evidence="1">
    <location>
        <begin position="109"/>
        <end position="129"/>
    </location>
</feature>
<gene>
    <name evidence="2" type="ORF">KSB_14100</name>
</gene>
<reference evidence="2 3" key="1">
    <citation type="journal article" date="2021" name="Int. J. Syst. Evol. Microbiol.">
        <title>Reticulibacter mediterranei gen. nov., sp. nov., within the new family Reticulibacteraceae fam. nov., and Ktedonospora formicarum gen. nov., sp. nov., Ktedonobacter robiniae sp. nov., Dictyobacter formicarum sp. nov. and Dictyobacter arantiisoli sp. nov., belonging to the class Ktedonobacteria.</title>
        <authorList>
            <person name="Yabe S."/>
            <person name="Zheng Y."/>
            <person name="Wang C.M."/>
            <person name="Sakai Y."/>
            <person name="Abe K."/>
            <person name="Yokota A."/>
            <person name="Donadio S."/>
            <person name="Cavaletti L."/>
            <person name="Monciardini P."/>
        </authorList>
    </citation>
    <scope>NUCLEOTIDE SEQUENCE [LARGE SCALE GENOMIC DNA]</scope>
    <source>
        <strain evidence="2 3">SOSP1-30</strain>
    </source>
</reference>
<evidence type="ECO:0000313" key="3">
    <source>
        <dbReference type="Proteomes" id="UP000654345"/>
    </source>
</evidence>
<keyword evidence="3" id="KW-1185">Reference proteome</keyword>
<protein>
    <recommendedName>
        <fullName evidence="4">C-type cytochrome biogenesis protein CcmI</fullName>
    </recommendedName>
</protein>
<dbReference type="RefSeq" id="WP_201369791.1">
    <property type="nucleotide sequence ID" value="NZ_BNJG01000001.1"/>
</dbReference>
<evidence type="ECO:0000256" key="1">
    <source>
        <dbReference type="SAM" id="MobiDB-lite"/>
    </source>
</evidence>
<sequence length="129" mass="14875">MAIVIALILGLLALAFVLYPLLRRSETRRSAAQIVVSEQVEQSVQERATTTEGQETAAKAALQEVELDYQLGNIDEPDYRSMRERYMRRALVALKARYDQEQALDEMIEEQLRSMREQNEEDKDDAKQL</sequence>